<gene>
    <name evidence="1" type="ORF">CINCED_3A017322</name>
</gene>
<protein>
    <submittedName>
        <fullName evidence="1">Uncharacterized protein</fullName>
    </submittedName>
</protein>
<sequence length="135" mass="15142">MSMDDFRFLNVLGNGSYGKARVCCAMKYVVGDDLNTHINNGTFTEPRFLCDDEDRKVLDYIVNDPARYPSFLSLEATAIMRKVGGEQRCIVNTPCAVPPHTNDTPLLSPDRNLKVENLVNGLTVIKNVHTKIYFS</sequence>
<reference evidence="1 2" key="1">
    <citation type="submission" date="2019-08" db="EMBL/GenBank/DDBJ databases">
        <authorList>
            <person name="Alioto T."/>
            <person name="Alioto T."/>
            <person name="Gomez Garrido J."/>
        </authorList>
    </citation>
    <scope>NUCLEOTIDE SEQUENCE [LARGE SCALE GENOMIC DNA]</scope>
</reference>
<dbReference type="AlphaFoldDB" id="A0A5E4NLM7"/>
<evidence type="ECO:0000313" key="2">
    <source>
        <dbReference type="Proteomes" id="UP000325440"/>
    </source>
</evidence>
<evidence type="ECO:0000313" key="1">
    <source>
        <dbReference type="EMBL" id="VVC44687.1"/>
    </source>
</evidence>
<organism evidence="1 2">
    <name type="scientific">Cinara cedri</name>
    <dbReference type="NCBI Taxonomy" id="506608"/>
    <lineage>
        <taxon>Eukaryota</taxon>
        <taxon>Metazoa</taxon>
        <taxon>Ecdysozoa</taxon>
        <taxon>Arthropoda</taxon>
        <taxon>Hexapoda</taxon>
        <taxon>Insecta</taxon>
        <taxon>Pterygota</taxon>
        <taxon>Neoptera</taxon>
        <taxon>Paraneoptera</taxon>
        <taxon>Hemiptera</taxon>
        <taxon>Sternorrhyncha</taxon>
        <taxon>Aphidomorpha</taxon>
        <taxon>Aphidoidea</taxon>
        <taxon>Aphididae</taxon>
        <taxon>Lachninae</taxon>
        <taxon>Cinara</taxon>
    </lineage>
</organism>
<dbReference type="EMBL" id="CABPRJ010002385">
    <property type="protein sequence ID" value="VVC44687.1"/>
    <property type="molecule type" value="Genomic_DNA"/>
</dbReference>
<accession>A0A5E4NLM7</accession>
<name>A0A5E4NLM7_9HEMI</name>
<proteinExistence type="predicted"/>
<dbReference type="Proteomes" id="UP000325440">
    <property type="component" value="Unassembled WGS sequence"/>
</dbReference>
<keyword evidence="2" id="KW-1185">Reference proteome</keyword>